<evidence type="ECO:0000256" key="5">
    <source>
        <dbReference type="ARBA" id="ARBA00022741"/>
    </source>
</evidence>
<evidence type="ECO:0000313" key="9">
    <source>
        <dbReference type="Proteomes" id="UP000006729"/>
    </source>
</evidence>
<dbReference type="Proteomes" id="UP000006729">
    <property type="component" value="Chromosome 14"/>
</dbReference>
<dbReference type="SMART" id="SM00213">
    <property type="entry name" value="UBQ"/>
    <property type="match status" value="2"/>
</dbReference>
<dbReference type="InterPro" id="IPR044571">
    <property type="entry name" value="P4KG1-8"/>
</dbReference>
<comment type="caution">
    <text evidence="8">The sequence shown here is derived from an EMBL/GenBank/DDBJ whole genome shotgun (WGS) entry which is preliminary data.</text>
</comment>
<sequence>MKTTYALSKAFMILKEALQNLQSFPSEKILSVLVVWNGTL</sequence>
<dbReference type="PROSITE" id="PS50290">
    <property type="entry name" value="PI3_4_KINASE_3"/>
    <property type="match status" value="1"/>
</dbReference>
<gene>
    <name evidence="8" type="ORF">POPTR_014G114801v4</name>
</gene>
<dbReference type="InParanoid" id="A0A2K1XT76"/>
<accession>A0A2K1XT76</accession>
<dbReference type="AlphaFoldDB" id="A0A2K1XT76"/>
<dbReference type="InterPro" id="IPR029071">
    <property type="entry name" value="Ubiquitin-like_domsf"/>
</dbReference>
<keyword evidence="3" id="KW-0808">Transferase</keyword>
<dbReference type="GO" id="GO:0005524">
    <property type="term" value="F:ATP binding"/>
    <property type="evidence" value="ECO:0007669"/>
    <property type="project" value="UniProtKB-KW"/>
</dbReference>
<keyword evidence="6" id="KW-0418">Kinase</keyword>
<evidence type="ECO:0000256" key="2">
    <source>
        <dbReference type="ARBA" id="ARBA00012169"/>
    </source>
</evidence>
<keyword evidence="4" id="KW-0677">Repeat</keyword>
<dbReference type="Pfam" id="PF00240">
    <property type="entry name" value="ubiquitin"/>
    <property type="match status" value="2"/>
</dbReference>
<dbReference type="EC" id="2.7.1.67" evidence="2"/>
<dbReference type="FunFam" id="3.10.20.90:FF:000307">
    <property type="entry name" value="Phosphatidylinositol 4-kinase gamma 4"/>
    <property type="match status" value="1"/>
</dbReference>
<dbReference type="InterPro" id="IPR011009">
    <property type="entry name" value="Kinase-like_dom_sf"/>
</dbReference>
<evidence type="ECO:0000256" key="7">
    <source>
        <dbReference type="ARBA" id="ARBA00022840"/>
    </source>
</evidence>
<dbReference type="GO" id="GO:0004430">
    <property type="term" value="F:1-phosphatidylinositol 4-kinase activity"/>
    <property type="evidence" value="ECO:0007669"/>
    <property type="project" value="UniProtKB-EC"/>
</dbReference>
<keyword evidence="5" id="KW-0547">Nucleotide-binding</keyword>
<evidence type="ECO:0000256" key="1">
    <source>
        <dbReference type="ARBA" id="ARBA00008941"/>
    </source>
</evidence>
<dbReference type="SUPFAM" id="SSF54236">
    <property type="entry name" value="Ubiquitin-like"/>
    <property type="match status" value="2"/>
</dbReference>
<dbReference type="Pfam" id="PF00454">
    <property type="entry name" value="PI3_PI4_kinase"/>
    <property type="match status" value="1"/>
</dbReference>
<dbReference type="InterPro" id="IPR000403">
    <property type="entry name" value="PI3/4_kinase_cat_dom"/>
</dbReference>
<name>A0A2K1XT76_POPTR</name>
<dbReference type="InterPro" id="IPR000626">
    <property type="entry name" value="Ubiquitin-like_dom"/>
</dbReference>
<dbReference type="FunCoup" id="A0A2K1XT76">
    <property type="interactions" value="1519"/>
</dbReference>
<organism evidence="8 9">
    <name type="scientific">Populus trichocarpa</name>
    <name type="common">Western balsam poplar</name>
    <name type="synonym">Populus balsamifera subsp. trichocarpa</name>
    <dbReference type="NCBI Taxonomy" id="3694"/>
    <lineage>
        <taxon>Eukaryota</taxon>
        <taxon>Viridiplantae</taxon>
        <taxon>Streptophyta</taxon>
        <taxon>Embryophyta</taxon>
        <taxon>Tracheophyta</taxon>
        <taxon>Spermatophyta</taxon>
        <taxon>Magnoliopsida</taxon>
        <taxon>eudicotyledons</taxon>
        <taxon>Gunneridae</taxon>
        <taxon>Pentapetalae</taxon>
        <taxon>rosids</taxon>
        <taxon>fabids</taxon>
        <taxon>Malpighiales</taxon>
        <taxon>Salicaceae</taxon>
        <taxon>Saliceae</taxon>
        <taxon>Populus</taxon>
    </lineage>
</organism>
<dbReference type="PROSITE" id="PS50053">
    <property type="entry name" value="UBIQUITIN_2"/>
    <property type="match status" value="2"/>
</dbReference>
<proteinExistence type="inferred from homology"/>
<keyword evidence="9" id="KW-1185">Reference proteome</keyword>
<evidence type="ECO:0000256" key="6">
    <source>
        <dbReference type="ARBA" id="ARBA00022777"/>
    </source>
</evidence>
<keyword evidence="7" id="KW-0067">ATP-binding</keyword>
<evidence type="ECO:0000256" key="4">
    <source>
        <dbReference type="ARBA" id="ARBA00022737"/>
    </source>
</evidence>
<dbReference type="PANTHER" id="PTHR45800:SF24">
    <property type="entry name" value="PHOSPHATIDYLINOSITOL 4-KINASE GAMMA 4"/>
    <property type="match status" value="1"/>
</dbReference>
<evidence type="ECO:0000256" key="3">
    <source>
        <dbReference type="ARBA" id="ARBA00022679"/>
    </source>
</evidence>
<dbReference type="SUPFAM" id="SSF56112">
    <property type="entry name" value="Protein kinase-like (PK-like)"/>
    <property type="match status" value="1"/>
</dbReference>
<dbReference type="PANTHER" id="PTHR45800">
    <property type="entry name" value="PHOSPHATIDYLINOSITOL 4-KINASE GAMMA"/>
    <property type="match status" value="1"/>
</dbReference>
<dbReference type="Gene3D" id="3.10.20.90">
    <property type="entry name" value="Phosphatidylinositol 3-kinase Catalytic Subunit, Chain A, domain 1"/>
    <property type="match status" value="2"/>
</dbReference>
<comment type="similarity">
    <text evidence="1">Belongs to the PI3/PI4-kinase family. Type II PI4K subfamily.</text>
</comment>
<protein>
    <recommendedName>
        <fullName evidence="2">1-phosphatidylinositol 4-kinase</fullName>
        <ecNumber evidence="2">2.7.1.67</ecNumber>
    </recommendedName>
</protein>
<dbReference type="STRING" id="3694.A0A2K1XT76"/>
<evidence type="ECO:0000313" key="8">
    <source>
        <dbReference type="EMBL" id="PNT03974.2"/>
    </source>
</evidence>
<reference evidence="8 9" key="1">
    <citation type="journal article" date="2006" name="Science">
        <title>The genome of black cottonwood, Populus trichocarpa (Torr. &amp; Gray).</title>
        <authorList>
            <person name="Tuskan G.A."/>
            <person name="Difazio S."/>
            <person name="Jansson S."/>
            <person name="Bohlmann J."/>
            <person name="Grigoriev I."/>
            <person name="Hellsten U."/>
            <person name="Putnam N."/>
            <person name="Ralph S."/>
            <person name="Rombauts S."/>
            <person name="Salamov A."/>
            <person name="Schein J."/>
            <person name="Sterck L."/>
            <person name="Aerts A."/>
            <person name="Bhalerao R.R."/>
            <person name="Bhalerao R.P."/>
            <person name="Blaudez D."/>
            <person name="Boerjan W."/>
            <person name="Brun A."/>
            <person name="Brunner A."/>
            <person name="Busov V."/>
            <person name="Campbell M."/>
            <person name="Carlson J."/>
            <person name="Chalot M."/>
            <person name="Chapman J."/>
            <person name="Chen G.L."/>
            <person name="Cooper D."/>
            <person name="Coutinho P.M."/>
            <person name="Couturier J."/>
            <person name="Covert S."/>
            <person name="Cronk Q."/>
            <person name="Cunningham R."/>
            <person name="Davis J."/>
            <person name="Degroeve S."/>
            <person name="Dejardin A."/>
            <person name="Depamphilis C."/>
            <person name="Detter J."/>
            <person name="Dirks B."/>
            <person name="Dubchak I."/>
            <person name="Duplessis S."/>
            <person name="Ehlting J."/>
            <person name="Ellis B."/>
            <person name="Gendler K."/>
            <person name="Goodstein D."/>
            <person name="Gribskov M."/>
            <person name="Grimwood J."/>
            <person name="Groover A."/>
            <person name="Gunter L."/>
            <person name="Hamberger B."/>
            <person name="Heinze B."/>
            <person name="Helariutta Y."/>
            <person name="Henrissat B."/>
            <person name="Holligan D."/>
            <person name="Holt R."/>
            <person name="Huang W."/>
            <person name="Islam-Faridi N."/>
            <person name="Jones S."/>
            <person name="Jones-Rhoades M."/>
            <person name="Jorgensen R."/>
            <person name="Joshi C."/>
            <person name="Kangasjarvi J."/>
            <person name="Karlsson J."/>
            <person name="Kelleher C."/>
            <person name="Kirkpatrick R."/>
            <person name="Kirst M."/>
            <person name="Kohler A."/>
            <person name="Kalluri U."/>
            <person name="Larimer F."/>
            <person name="Leebens-Mack J."/>
            <person name="Leple J.C."/>
            <person name="Locascio P."/>
            <person name="Lou Y."/>
            <person name="Lucas S."/>
            <person name="Martin F."/>
            <person name="Montanini B."/>
            <person name="Napoli C."/>
            <person name="Nelson D.R."/>
            <person name="Nelson C."/>
            <person name="Nieminen K."/>
            <person name="Nilsson O."/>
            <person name="Pereda V."/>
            <person name="Peter G."/>
            <person name="Philippe R."/>
            <person name="Pilate G."/>
            <person name="Poliakov A."/>
            <person name="Razumovskaya J."/>
            <person name="Richardson P."/>
            <person name="Rinaldi C."/>
            <person name="Ritland K."/>
            <person name="Rouze P."/>
            <person name="Ryaboy D."/>
            <person name="Schmutz J."/>
            <person name="Schrader J."/>
            <person name="Segerman B."/>
            <person name="Shin H."/>
            <person name="Siddiqui A."/>
            <person name="Sterky F."/>
            <person name="Terry A."/>
            <person name="Tsai C.J."/>
            <person name="Uberbacher E."/>
            <person name="Unneberg P."/>
            <person name="Vahala J."/>
            <person name="Wall K."/>
            <person name="Wessler S."/>
            <person name="Yang G."/>
            <person name="Yin T."/>
            <person name="Douglas C."/>
            <person name="Marra M."/>
            <person name="Sandberg G."/>
            <person name="Van de Peer Y."/>
            <person name="Rokhsar D."/>
        </authorList>
    </citation>
    <scope>NUCLEOTIDE SEQUENCE [LARGE SCALE GENOMIC DNA]</scope>
    <source>
        <strain evidence="9">cv. Nisqually</strain>
    </source>
</reference>
<dbReference type="EMBL" id="CM009303">
    <property type="protein sequence ID" value="PNT03974.2"/>
    <property type="molecule type" value="Genomic_DNA"/>
</dbReference>